<dbReference type="PANTHER" id="PTHR10030:SF37">
    <property type="entry name" value="ALPHA-L-FUCOSIDASE-RELATED"/>
    <property type="match status" value="1"/>
</dbReference>
<comment type="caution">
    <text evidence="10">The sequence shown here is derived from an EMBL/GenBank/DDBJ whole genome shotgun (WGS) entry which is preliminary data.</text>
</comment>
<proteinExistence type="inferred from homology"/>
<dbReference type="Proteomes" id="UP001642464">
    <property type="component" value="Unassembled WGS sequence"/>
</dbReference>
<dbReference type="SUPFAM" id="SSF51445">
    <property type="entry name" value="(Trans)glycosidases"/>
    <property type="match status" value="2"/>
</dbReference>
<evidence type="ECO:0000259" key="8">
    <source>
        <dbReference type="Pfam" id="PF01120"/>
    </source>
</evidence>
<dbReference type="InterPro" id="IPR057739">
    <property type="entry name" value="Glyco_hydro_29_N"/>
</dbReference>
<evidence type="ECO:0000256" key="1">
    <source>
        <dbReference type="ARBA" id="ARBA00004071"/>
    </source>
</evidence>
<dbReference type="Pfam" id="PF01120">
    <property type="entry name" value="Alpha_L_fucos"/>
    <property type="match status" value="2"/>
</dbReference>
<dbReference type="Pfam" id="PF16757">
    <property type="entry name" value="Fucosidase_C"/>
    <property type="match status" value="2"/>
</dbReference>
<evidence type="ECO:0000259" key="9">
    <source>
        <dbReference type="Pfam" id="PF16757"/>
    </source>
</evidence>
<evidence type="ECO:0000256" key="6">
    <source>
        <dbReference type="ARBA" id="ARBA00023295"/>
    </source>
</evidence>
<organism evidence="10 11">
    <name type="scientific">Durusdinium trenchii</name>
    <dbReference type="NCBI Taxonomy" id="1381693"/>
    <lineage>
        <taxon>Eukaryota</taxon>
        <taxon>Sar</taxon>
        <taxon>Alveolata</taxon>
        <taxon>Dinophyceae</taxon>
        <taxon>Suessiales</taxon>
        <taxon>Symbiodiniaceae</taxon>
        <taxon>Durusdinium</taxon>
    </lineage>
</organism>
<name>A0ABP0LF82_9DINO</name>
<evidence type="ECO:0000256" key="3">
    <source>
        <dbReference type="ARBA" id="ARBA00012662"/>
    </source>
</evidence>
<evidence type="ECO:0000256" key="2">
    <source>
        <dbReference type="ARBA" id="ARBA00007951"/>
    </source>
</evidence>
<dbReference type="InterPro" id="IPR016286">
    <property type="entry name" value="FUC_metazoa-typ"/>
</dbReference>
<dbReference type="Gene3D" id="2.60.40.1180">
    <property type="entry name" value="Golgi alpha-mannosidase II"/>
    <property type="match status" value="2"/>
</dbReference>
<feature type="domain" description="Glycoside hydrolase family 29 N-terminal" evidence="8">
    <location>
        <begin position="12"/>
        <end position="375"/>
    </location>
</feature>
<dbReference type="EC" id="3.2.1.51" evidence="3"/>
<dbReference type="EMBL" id="CAXAMM010015891">
    <property type="protein sequence ID" value="CAK9037416.1"/>
    <property type="molecule type" value="Genomic_DNA"/>
</dbReference>
<evidence type="ECO:0000313" key="11">
    <source>
        <dbReference type="Proteomes" id="UP001642464"/>
    </source>
</evidence>
<dbReference type="PRINTS" id="PR00741">
    <property type="entry name" value="GLHYDRLASE29"/>
</dbReference>
<comment type="similarity">
    <text evidence="2">Belongs to the glycosyl hydrolase 29 family.</text>
</comment>
<gene>
    <name evidence="10" type="ORF">SCF082_LOCUS22131</name>
</gene>
<evidence type="ECO:0000256" key="5">
    <source>
        <dbReference type="ARBA" id="ARBA00022801"/>
    </source>
</evidence>
<keyword evidence="11" id="KW-1185">Reference proteome</keyword>
<dbReference type="InterPro" id="IPR000933">
    <property type="entry name" value="Glyco_hydro_29"/>
</dbReference>
<evidence type="ECO:0000313" key="10">
    <source>
        <dbReference type="EMBL" id="CAK9037416.1"/>
    </source>
</evidence>
<keyword evidence="4" id="KW-0732">Signal</keyword>
<evidence type="ECO:0000256" key="7">
    <source>
        <dbReference type="SAM" id="MobiDB-lite"/>
    </source>
</evidence>
<feature type="domain" description="Alpha-L-fucosidase C-terminal" evidence="9">
    <location>
        <begin position="877"/>
        <end position="959"/>
    </location>
</feature>
<feature type="domain" description="Glycoside hydrolase family 29 N-terminal" evidence="8">
    <location>
        <begin position="489"/>
        <end position="849"/>
    </location>
</feature>
<comment type="function">
    <text evidence="1">Alpha-L-fucosidase is responsible for hydrolyzing the alpha-1,6-linked fucose joined to the reducing-end N-acetylglucosamine of the carbohydrate moieties of glycoproteins.</text>
</comment>
<feature type="domain" description="Alpha-L-fucosidase C-terminal" evidence="9">
    <location>
        <begin position="408"/>
        <end position="479"/>
    </location>
</feature>
<evidence type="ECO:0000256" key="4">
    <source>
        <dbReference type="ARBA" id="ARBA00022729"/>
    </source>
</evidence>
<keyword evidence="6" id="KW-0326">Glycosidase</keyword>
<dbReference type="InterPro" id="IPR017853">
    <property type="entry name" value="GH"/>
</dbReference>
<dbReference type="PANTHER" id="PTHR10030">
    <property type="entry name" value="ALPHA-L-FUCOSIDASE"/>
    <property type="match status" value="1"/>
</dbReference>
<accession>A0ABP0LF82</accession>
<keyword evidence="5" id="KW-0378">Hydrolase</keyword>
<dbReference type="InterPro" id="IPR031919">
    <property type="entry name" value="Fucosidase_C"/>
</dbReference>
<reference evidence="10 11" key="1">
    <citation type="submission" date="2024-02" db="EMBL/GenBank/DDBJ databases">
        <authorList>
            <person name="Chen Y."/>
            <person name="Shah S."/>
            <person name="Dougan E. K."/>
            <person name="Thang M."/>
            <person name="Chan C."/>
        </authorList>
    </citation>
    <scope>NUCLEOTIDE SEQUENCE [LARGE SCALE GENOMIC DNA]</scope>
</reference>
<protein>
    <recommendedName>
        <fullName evidence="3">alpha-L-fucosidase</fullName>
        <ecNumber evidence="3">3.2.1.51</ecNumber>
    </recommendedName>
</protein>
<dbReference type="InterPro" id="IPR013780">
    <property type="entry name" value="Glyco_hydro_b"/>
</dbReference>
<sequence>MVALATCMSVRLLAEEQKYEPNWESLRKHTPVPEWFRDAKFGIYFHWGVYSVPAYGNEWYPRHMHDKGKERAGHYYKHHKETYGEPDEYGYDRFVDDFKAEHFNADEWCDLFEKAGARFVGPVAEHHDGFAMWGSKATPWNSVDRGPKRDIMGEIADAARERDMKVVATFHHARNNLWEQPQKDGSLKWTGHYSHVKEHFPTALDDSERAFLYGYMPREQFLDLWLAKLEEVIDQYDPDLIWFDSWLHEIPDETKMKFLAHYFNHAEQTGQDVLVTYKQEDLPQDVAVLDLEKGGMAERTDFTWLTDDTISLGSWCYTDNLKVKPTHVVLHSLIDIVSKNGQLLLNISPKADGSIPENQRQVLLELGEWLDEYGEAIYNTRPFETFGHGPTKAGKGHFGGIALDKPYTAEDVRYTRNGKTVYAIQLGWPGSGEKTLLKGFAVTDDQPMTEVTSVEMLGSDDKVSWEQDSKGLSVTSPSNAASVGAPPVRTHFEPTIESLQHYQCPEWFQDAKFGIYLHWGAYSVAERGEWYARKLYIPGTPEYEHHLATYGHPSEFGYADFIPAWKAERFDPDALLALFKQAGAKYFTPCAVHHDNFDLWDSKYHRWNSVEMGPQKDLIGMWREATLKAGLRFGVTTHLSRSYSWLATANQSDESGPMKGVPYDGAQGKASGLYPSNDGQEPHQRAPLNAPQEWRSNWAKRINQLVTDYDPDLLYFDCSVPFRGEDRGQTGLEVISHFYNSRPQGVMCIKKRPWQGLYADGIATVDYERGLAEHLMAEPWQTDDSIGSWGYHAEKPYAEPDLVIDKLVDIVSKNGNLLLNIPIKADGTLDEEAADLLLRVGKWLDINGEAIYGTRPWHVYGDGHRSIPAYSLKSPMTAKDVRYTQKHGVLYATVLAWPNKDQILELPFVVSTFNDIGRVREVSLLGSETSPEWEAHPDGLRVTMPSKRPCEFAYVLKIEFEVTPE</sequence>
<feature type="region of interest" description="Disordered" evidence="7">
    <location>
        <begin position="652"/>
        <end position="692"/>
    </location>
</feature>
<dbReference type="SMART" id="SM00812">
    <property type="entry name" value="Alpha_L_fucos"/>
    <property type="match status" value="2"/>
</dbReference>
<dbReference type="Gene3D" id="3.20.20.80">
    <property type="entry name" value="Glycosidases"/>
    <property type="match status" value="2"/>
</dbReference>